<evidence type="ECO:0000313" key="2">
    <source>
        <dbReference type="Proteomes" id="UP000515154"/>
    </source>
</evidence>
<gene>
    <name evidence="3" type="primary">LOC115229900</name>
</gene>
<name>A0A6P7TUN9_9MOLL</name>
<dbReference type="RefSeq" id="XP_029656019.1">
    <property type="nucleotide sequence ID" value="XM_029800159.2"/>
</dbReference>
<proteinExistence type="predicted"/>
<dbReference type="Gene3D" id="1.25.40.470">
    <property type="match status" value="1"/>
</dbReference>
<sequence>MYYVYGEYFNVASLESGMFLISYLSEIDCVFVTDKTRSLISYKLSSLLIDYHIAVLSKDFKLADQIIQSLPKSMLNDIAHFLEKQGFPDQAILISDDDVHKFELAIQIRDIDSSLFLANELMDENKWKQVADLALSLGDYEIAKECLKHVKDYSSLLLMAASNCDQTLFNDIIDGAITDDLPHIGFLASFCSGKFYNFY</sequence>
<dbReference type="Pfam" id="PF23953">
    <property type="entry name" value="TPR_COPA_B"/>
    <property type="match status" value="1"/>
</dbReference>
<evidence type="ECO:0000313" key="3">
    <source>
        <dbReference type="RefSeq" id="XP_029656019.1"/>
    </source>
</evidence>
<organism evidence="2 3">
    <name type="scientific">Octopus sinensis</name>
    <name type="common">East Asian common octopus</name>
    <dbReference type="NCBI Taxonomy" id="2607531"/>
    <lineage>
        <taxon>Eukaryota</taxon>
        <taxon>Metazoa</taxon>
        <taxon>Spiralia</taxon>
        <taxon>Lophotrochozoa</taxon>
        <taxon>Mollusca</taxon>
        <taxon>Cephalopoda</taxon>
        <taxon>Coleoidea</taxon>
        <taxon>Octopodiformes</taxon>
        <taxon>Octopoda</taxon>
        <taxon>Incirrata</taxon>
        <taxon>Octopodidae</taxon>
        <taxon>Octopus</taxon>
    </lineage>
</organism>
<dbReference type="AlphaFoldDB" id="A0A6P7TUN9"/>
<feature type="domain" description="COPA/B TPR" evidence="1">
    <location>
        <begin position="51"/>
        <end position="195"/>
    </location>
</feature>
<protein>
    <submittedName>
        <fullName evidence="3">Coatomer subunit beta'-like</fullName>
    </submittedName>
</protein>
<dbReference type="KEGG" id="osn:115229900"/>
<evidence type="ECO:0000259" key="1">
    <source>
        <dbReference type="Pfam" id="PF23953"/>
    </source>
</evidence>
<dbReference type="InterPro" id="IPR056176">
    <property type="entry name" value="TPR_COPA_B"/>
</dbReference>
<reference evidence="3" key="1">
    <citation type="submission" date="2025-08" db="UniProtKB">
        <authorList>
            <consortium name="RefSeq"/>
        </authorList>
    </citation>
    <scope>IDENTIFICATION</scope>
</reference>
<keyword evidence="2" id="KW-1185">Reference proteome</keyword>
<dbReference type="Proteomes" id="UP000515154">
    <property type="component" value="Unplaced"/>
</dbReference>
<accession>A0A6P7TUN9</accession>